<feature type="domain" description="ANTAR" evidence="2">
    <location>
        <begin position="6"/>
        <end position="67"/>
    </location>
</feature>
<dbReference type="Pfam" id="PF03861">
    <property type="entry name" value="ANTAR"/>
    <property type="match status" value="1"/>
</dbReference>
<organism evidence="3 4">
    <name type="scientific">Nocardia aurea</name>
    <dbReference type="NCBI Taxonomy" id="2144174"/>
    <lineage>
        <taxon>Bacteria</taxon>
        <taxon>Bacillati</taxon>
        <taxon>Actinomycetota</taxon>
        <taxon>Actinomycetes</taxon>
        <taxon>Mycobacteriales</taxon>
        <taxon>Nocardiaceae</taxon>
        <taxon>Nocardia</taxon>
    </lineage>
</organism>
<dbReference type="RefSeq" id="WP_355085502.1">
    <property type="nucleotide sequence ID" value="NZ_JBEXKW010000015.1"/>
</dbReference>
<dbReference type="InterPro" id="IPR005561">
    <property type="entry name" value="ANTAR"/>
</dbReference>
<dbReference type="EMBL" id="JBFAKC010000004">
    <property type="protein sequence ID" value="MEV0707831.1"/>
    <property type="molecule type" value="Genomic_DNA"/>
</dbReference>
<dbReference type="SMART" id="SM01012">
    <property type="entry name" value="ANTAR"/>
    <property type="match status" value="1"/>
</dbReference>
<gene>
    <name evidence="3" type="ORF">AB0I48_09730</name>
</gene>
<dbReference type="PROSITE" id="PS50921">
    <property type="entry name" value="ANTAR"/>
    <property type="match status" value="1"/>
</dbReference>
<evidence type="ECO:0000313" key="3">
    <source>
        <dbReference type="EMBL" id="MEV0707831.1"/>
    </source>
</evidence>
<sequence>MSDEENTVDPTTPTPAPEYDRSRAVVEQVKGVVMLVYGITAERAADLLRTCSQDSNISTAQLAERIATCLPTLSDSSALWDTRVQLNRILLVPDAHGAGRAR</sequence>
<keyword evidence="4" id="KW-1185">Reference proteome</keyword>
<reference evidence="3 4" key="1">
    <citation type="submission" date="2024-06" db="EMBL/GenBank/DDBJ databases">
        <title>The Natural Products Discovery Center: Release of the First 8490 Sequenced Strains for Exploring Actinobacteria Biosynthetic Diversity.</title>
        <authorList>
            <person name="Kalkreuter E."/>
            <person name="Kautsar S.A."/>
            <person name="Yang D."/>
            <person name="Bader C.D."/>
            <person name="Teijaro C.N."/>
            <person name="Fluegel L."/>
            <person name="Davis C.M."/>
            <person name="Simpson J.R."/>
            <person name="Lauterbach L."/>
            <person name="Steele A.D."/>
            <person name="Gui C."/>
            <person name="Meng S."/>
            <person name="Li G."/>
            <person name="Viehrig K."/>
            <person name="Ye F."/>
            <person name="Su P."/>
            <person name="Kiefer A.F."/>
            <person name="Nichols A."/>
            <person name="Cepeda A.J."/>
            <person name="Yan W."/>
            <person name="Fan B."/>
            <person name="Jiang Y."/>
            <person name="Adhikari A."/>
            <person name="Zheng C.-J."/>
            <person name="Schuster L."/>
            <person name="Cowan T.M."/>
            <person name="Smanski M.J."/>
            <person name="Chevrette M.G."/>
            <person name="De Carvalho L.P.S."/>
            <person name="Shen B."/>
        </authorList>
    </citation>
    <scope>NUCLEOTIDE SEQUENCE [LARGE SCALE GENOMIC DNA]</scope>
    <source>
        <strain evidence="3 4">NPDC050403</strain>
    </source>
</reference>
<protein>
    <submittedName>
        <fullName evidence="3">ANTAR domain-containing protein</fullName>
    </submittedName>
</protein>
<evidence type="ECO:0000259" key="2">
    <source>
        <dbReference type="PROSITE" id="PS50921"/>
    </source>
</evidence>
<dbReference type="Gene3D" id="1.10.10.10">
    <property type="entry name" value="Winged helix-like DNA-binding domain superfamily/Winged helix DNA-binding domain"/>
    <property type="match status" value="1"/>
</dbReference>
<dbReference type="Proteomes" id="UP001551695">
    <property type="component" value="Unassembled WGS sequence"/>
</dbReference>
<proteinExistence type="predicted"/>
<dbReference type="InterPro" id="IPR036388">
    <property type="entry name" value="WH-like_DNA-bd_sf"/>
</dbReference>
<evidence type="ECO:0000256" key="1">
    <source>
        <dbReference type="SAM" id="MobiDB-lite"/>
    </source>
</evidence>
<dbReference type="SUPFAM" id="SSF52172">
    <property type="entry name" value="CheY-like"/>
    <property type="match status" value="1"/>
</dbReference>
<name>A0ABV3FQZ2_9NOCA</name>
<accession>A0ABV3FQZ2</accession>
<comment type="caution">
    <text evidence="3">The sequence shown here is derived from an EMBL/GenBank/DDBJ whole genome shotgun (WGS) entry which is preliminary data.</text>
</comment>
<feature type="region of interest" description="Disordered" evidence="1">
    <location>
        <begin position="1"/>
        <end position="22"/>
    </location>
</feature>
<evidence type="ECO:0000313" key="4">
    <source>
        <dbReference type="Proteomes" id="UP001551695"/>
    </source>
</evidence>
<dbReference type="InterPro" id="IPR011006">
    <property type="entry name" value="CheY-like_superfamily"/>
</dbReference>